<dbReference type="AlphaFoldDB" id="A0A316URZ8"/>
<dbReference type="InterPro" id="IPR050904">
    <property type="entry name" value="Adhesion/Biosynth-related"/>
</dbReference>
<proteinExistence type="predicted"/>
<dbReference type="InterPro" id="IPR036378">
    <property type="entry name" value="FAS1_dom_sf"/>
</dbReference>
<reference evidence="4 5" key="1">
    <citation type="journal article" date="2018" name="Mol. Biol. Evol.">
        <title>Broad Genomic Sampling Reveals a Smut Pathogenic Ancestry of the Fungal Clade Ustilaginomycotina.</title>
        <authorList>
            <person name="Kijpornyongpan T."/>
            <person name="Mondo S.J."/>
            <person name="Barry K."/>
            <person name="Sandor L."/>
            <person name="Lee J."/>
            <person name="Lipzen A."/>
            <person name="Pangilinan J."/>
            <person name="LaButti K."/>
            <person name="Hainaut M."/>
            <person name="Henrissat B."/>
            <person name="Grigoriev I.V."/>
            <person name="Spatafora J.W."/>
            <person name="Aime M.C."/>
        </authorList>
    </citation>
    <scope>NUCLEOTIDE SEQUENCE [LARGE SCALE GENOMIC DNA]</scope>
    <source>
        <strain evidence="4 5">MCA 5214</strain>
    </source>
</reference>
<feature type="domain" description="FAS1" evidence="3">
    <location>
        <begin position="207"/>
        <end position="373"/>
    </location>
</feature>
<feature type="transmembrane region" description="Helical" evidence="1">
    <location>
        <begin position="451"/>
        <end position="470"/>
    </location>
</feature>
<dbReference type="PROSITE" id="PS50213">
    <property type="entry name" value="FAS1"/>
    <property type="match status" value="1"/>
</dbReference>
<evidence type="ECO:0000256" key="2">
    <source>
        <dbReference type="SAM" id="SignalP"/>
    </source>
</evidence>
<dbReference type="OrthoDB" id="286301at2759"/>
<dbReference type="GO" id="GO:0000329">
    <property type="term" value="C:fungal-type vacuole membrane"/>
    <property type="evidence" value="ECO:0007669"/>
    <property type="project" value="TreeGrafter"/>
</dbReference>
<dbReference type="GeneID" id="37030674"/>
<dbReference type="EMBL" id="KZ819668">
    <property type="protein sequence ID" value="PWN27548.1"/>
    <property type="molecule type" value="Genomic_DNA"/>
</dbReference>
<protein>
    <submittedName>
        <fullName evidence="4">Fasciclin-domain-containing protein</fullName>
    </submittedName>
</protein>
<keyword evidence="1" id="KW-1133">Transmembrane helix</keyword>
<sequence>MKLHRLLAALSALAALTYALPGTDGAFALESRQNAAKNASANNATTSTSTAGGGGHAEMLLQGLKALKFNALAGLLQNYTDMVDHFSTQNITFLAPSDEAFAKAGHNLARVPKDQIMAILSYHALKGNYSTDGANGSATDYFNSSRHTIAQTSLTNKTYVDFGPKNEKSQVIVLSRNEQGFPVVVETNRNVTFTNKTSSYSQGNLRLAGITELLSIPGNLSDCIQEVGLKGLPQVTKTLNLSEPLDMAGGLTVFAPTDQAFAAAQRALTSAGNTTIVTNVLRGHVINGTVIYGPDLMKTLENASKNKSSSTNSSSDPGLILANLTASGGQTLQIMGFPSNSSFMLMSANSSAQIVSTDHLFRGGVLHTIDSVLFNPETNETAAAAAYEKYSTASANASRTSPGAGGAGAAGVDASTTMGDNGGIYGATTGNETNADGNNAAGGYARGEVDLGVVSLLVAGLAILGGVAVLL</sequence>
<dbReference type="GO" id="GO:0016236">
    <property type="term" value="P:macroautophagy"/>
    <property type="evidence" value="ECO:0007669"/>
    <property type="project" value="TreeGrafter"/>
</dbReference>
<evidence type="ECO:0000259" key="3">
    <source>
        <dbReference type="PROSITE" id="PS50213"/>
    </source>
</evidence>
<keyword evidence="5" id="KW-1185">Reference proteome</keyword>
<feature type="chain" id="PRO_5016410521" evidence="2">
    <location>
        <begin position="20"/>
        <end position="471"/>
    </location>
</feature>
<organism evidence="4 5">
    <name type="scientific">Jaminaea rosea</name>
    <dbReference type="NCBI Taxonomy" id="1569628"/>
    <lineage>
        <taxon>Eukaryota</taxon>
        <taxon>Fungi</taxon>
        <taxon>Dikarya</taxon>
        <taxon>Basidiomycota</taxon>
        <taxon>Ustilaginomycotina</taxon>
        <taxon>Exobasidiomycetes</taxon>
        <taxon>Microstromatales</taxon>
        <taxon>Microstromatales incertae sedis</taxon>
        <taxon>Jaminaea</taxon>
    </lineage>
</organism>
<dbReference type="Pfam" id="PF02469">
    <property type="entry name" value="Fasciclin"/>
    <property type="match status" value="2"/>
</dbReference>
<keyword evidence="1" id="KW-0472">Membrane</keyword>
<dbReference type="Gene3D" id="2.30.180.10">
    <property type="entry name" value="FAS1 domain"/>
    <property type="match status" value="2"/>
</dbReference>
<keyword evidence="1" id="KW-0812">Transmembrane</keyword>
<evidence type="ECO:0000256" key="1">
    <source>
        <dbReference type="SAM" id="Phobius"/>
    </source>
</evidence>
<dbReference type="SUPFAM" id="SSF82153">
    <property type="entry name" value="FAS1 domain"/>
    <property type="match status" value="2"/>
</dbReference>
<dbReference type="RefSeq" id="XP_025362160.1">
    <property type="nucleotide sequence ID" value="XM_025508851.1"/>
</dbReference>
<gene>
    <name evidence="4" type="ORF">BDZ90DRAFT_274835</name>
</gene>
<dbReference type="PANTHER" id="PTHR10900">
    <property type="entry name" value="PERIOSTIN-RELATED"/>
    <property type="match status" value="1"/>
</dbReference>
<dbReference type="STRING" id="1569628.A0A316URZ8"/>
<dbReference type="Proteomes" id="UP000245884">
    <property type="component" value="Unassembled WGS sequence"/>
</dbReference>
<feature type="signal peptide" evidence="2">
    <location>
        <begin position="1"/>
        <end position="19"/>
    </location>
</feature>
<evidence type="ECO:0000313" key="5">
    <source>
        <dbReference type="Proteomes" id="UP000245884"/>
    </source>
</evidence>
<evidence type="ECO:0000313" key="4">
    <source>
        <dbReference type="EMBL" id="PWN27548.1"/>
    </source>
</evidence>
<dbReference type="GO" id="GO:0005615">
    <property type="term" value="C:extracellular space"/>
    <property type="evidence" value="ECO:0007669"/>
    <property type="project" value="TreeGrafter"/>
</dbReference>
<dbReference type="SMART" id="SM00554">
    <property type="entry name" value="FAS1"/>
    <property type="match status" value="2"/>
</dbReference>
<accession>A0A316URZ8</accession>
<dbReference type="PANTHER" id="PTHR10900:SF122">
    <property type="entry name" value="FAS1 DOMAIN-CONTAINING PROTEIN"/>
    <property type="match status" value="1"/>
</dbReference>
<name>A0A316URZ8_9BASI</name>
<keyword evidence="2" id="KW-0732">Signal</keyword>
<dbReference type="InterPro" id="IPR000782">
    <property type="entry name" value="FAS1_domain"/>
</dbReference>